<dbReference type="Proteomes" id="UP001172386">
    <property type="component" value="Unassembled WGS sequence"/>
</dbReference>
<gene>
    <name evidence="1" type="ORF">H2198_004654</name>
</gene>
<name>A0ACC3A7Z1_9EURO</name>
<evidence type="ECO:0000313" key="2">
    <source>
        <dbReference type="Proteomes" id="UP001172386"/>
    </source>
</evidence>
<organism evidence="1 2">
    <name type="scientific">Neophaeococcomyces mojaviensis</name>
    <dbReference type="NCBI Taxonomy" id="3383035"/>
    <lineage>
        <taxon>Eukaryota</taxon>
        <taxon>Fungi</taxon>
        <taxon>Dikarya</taxon>
        <taxon>Ascomycota</taxon>
        <taxon>Pezizomycotina</taxon>
        <taxon>Eurotiomycetes</taxon>
        <taxon>Chaetothyriomycetidae</taxon>
        <taxon>Chaetothyriales</taxon>
        <taxon>Chaetothyriales incertae sedis</taxon>
        <taxon>Neophaeococcomyces</taxon>
    </lineage>
</organism>
<comment type="caution">
    <text evidence="1">The sequence shown here is derived from an EMBL/GenBank/DDBJ whole genome shotgun (WGS) entry which is preliminary data.</text>
</comment>
<dbReference type="EMBL" id="JAPDRQ010000071">
    <property type="protein sequence ID" value="KAJ9656901.1"/>
    <property type="molecule type" value="Genomic_DNA"/>
</dbReference>
<proteinExistence type="predicted"/>
<accession>A0ACC3A7Z1</accession>
<evidence type="ECO:0000313" key="1">
    <source>
        <dbReference type="EMBL" id="KAJ9656901.1"/>
    </source>
</evidence>
<keyword evidence="2" id="KW-1185">Reference proteome</keyword>
<sequence length="460" mass="51581">MAQSSPAQSAQQQQLRQEHHELICVGFGPSAISLGIALKESSPTTDVVFLEEQPKSLWQPLSDLPGHTHMGSNFLNDLITLQNPRSRFTFIQFLHSRKLLVDFTNLGLMQPSRDIFGDYLSWCASHFESEARYGSQITSIEPVFSNKRKVGRWNVTARNQETGQRTLYTAKRLIVSVEQRPELPSVLLKPSLGQAVVHASRCMNRVADLTRPEAPPVRIAIFGQTQEAAELFMDLYDIRSDREVFWFVEGQSLDAGITSPFAEASFSEPEASRVVPELREQKLNGSRIDPSTLRKVYETQYAQSVKQPDSTKWKFQIKLNCLIGDTRQSSDGQVQLTWFDKNKEQMQKLDFGLVIAATSFSRTDLHQSLFVNLQKRGLLDGSFPTINGDYAVNLRRTVPEPGVGLWCMGSVGTTEKSVGEGSFSIVAERSARIVRAVATCKKQEQRAEREQVAQGVQAQL</sequence>
<protein>
    <submittedName>
        <fullName evidence="1">Uncharacterized protein</fullName>
    </submittedName>
</protein>
<reference evidence="1" key="1">
    <citation type="submission" date="2022-10" db="EMBL/GenBank/DDBJ databases">
        <title>Culturing micro-colonial fungi from biological soil crusts in the Mojave desert and describing Neophaeococcomyces mojavensis, and introducing the new genera and species Taxawa tesnikishii.</title>
        <authorList>
            <person name="Kurbessoian T."/>
            <person name="Stajich J.E."/>
        </authorList>
    </citation>
    <scope>NUCLEOTIDE SEQUENCE</scope>
    <source>
        <strain evidence="1">JES_112</strain>
    </source>
</reference>